<dbReference type="EMBL" id="CAKKNE010000002">
    <property type="protein sequence ID" value="CAH0367427.1"/>
    <property type="molecule type" value="Genomic_DNA"/>
</dbReference>
<reference evidence="1" key="1">
    <citation type="submission" date="2021-11" db="EMBL/GenBank/DDBJ databases">
        <authorList>
            <consortium name="Genoscope - CEA"/>
            <person name="William W."/>
        </authorList>
    </citation>
    <scope>NUCLEOTIDE SEQUENCE</scope>
</reference>
<dbReference type="Proteomes" id="UP000789595">
    <property type="component" value="Unassembled WGS sequence"/>
</dbReference>
<organism evidence="1 2">
    <name type="scientific">Pelagomonas calceolata</name>
    <dbReference type="NCBI Taxonomy" id="35677"/>
    <lineage>
        <taxon>Eukaryota</taxon>
        <taxon>Sar</taxon>
        <taxon>Stramenopiles</taxon>
        <taxon>Ochrophyta</taxon>
        <taxon>Pelagophyceae</taxon>
        <taxon>Pelagomonadales</taxon>
        <taxon>Pelagomonadaceae</taxon>
        <taxon>Pelagomonas</taxon>
    </lineage>
</organism>
<gene>
    <name evidence="1" type="ORF">PECAL_2P04480</name>
</gene>
<dbReference type="AlphaFoldDB" id="A0A8J2SIP2"/>
<sequence>MSHETAREPLRLSNPLPMARLARSATKVTVHWMGPSFNYATPEHAKLLDAVAEIHDDTWDPVENYHGIELPSELRLDGAGRVVREKKNHERWDDVRVVVELSTGLNLAHTWKYENEFTIQHVRASDERPLFHAHAVAGACSRFPGIKVGVSPALTIGELQRGWIKGPPPPTVVHVHCPPLEVVNDVGQLLTLAILREKLLEMVSDDPIVRLNSFGPRCLGPVDHAVLSALEIGPVQLLYAANNGCKSTEEAVAFLRENPDIVVKGVMETRSEGEEASLMEAEDIMASWYAPPSDKWRIFGRKDFAYFVPGFRGNTINSW</sequence>
<accession>A0A8J2SIP2</accession>
<proteinExistence type="predicted"/>
<comment type="caution">
    <text evidence="1">The sequence shown here is derived from an EMBL/GenBank/DDBJ whole genome shotgun (WGS) entry which is preliminary data.</text>
</comment>
<name>A0A8J2SIP2_9STRA</name>
<keyword evidence="2" id="KW-1185">Reference proteome</keyword>
<evidence type="ECO:0000313" key="2">
    <source>
        <dbReference type="Proteomes" id="UP000789595"/>
    </source>
</evidence>
<evidence type="ECO:0000313" key="1">
    <source>
        <dbReference type="EMBL" id="CAH0367427.1"/>
    </source>
</evidence>
<protein>
    <submittedName>
        <fullName evidence="1">Uncharacterized protein</fullName>
    </submittedName>
</protein>